<name>A0ABW5A8X4_9RHOB</name>
<keyword evidence="1" id="KW-0472">Membrane</keyword>
<reference evidence="3" key="1">
    <citation type="journal article" date="2019" name="Int. J. Syst. Evol. Microbiol.">
        <title>The Global Catalogue of Microorganisms (GCM) 10K type strain sequencing project: providing services to taxonomists for standard genome sequencing and annotation.</title>
        <authorList>
            <consortium name="The Broad Institute Genomics Platform"/>
            <consortium name="The Broad Institute Genome Sequencing Center for Infectious Disease"/>
            <person name="Wu L."/>
            <person name="Ma J."/>
        </authorList>
    </citation>
    <scope>NUCLEOTIDE SEQUENCE [LARGE SCALE GENOMIC DNA]</scope>
    <source>
        <strain evidence="3">CCUG 55131</strain>
    </source>
</reference>
<dbReference type="RefSeq" id="WP_377389686.1">
    <property type="nucleotide sequence ID" value="NZ_JBHUIX010000009.1"/>
</dbReference>
<comment type="caution">
    <text evidence="2">The sequence shown here is derived from an EMBL/GenBank/DDBJ whole genome shotgun (WGS) entry which is preliminary data.</text>
</comment>
<gene>
    <name evidence="2" type="ORF">ACFSM0_09490</name>
</gene>
<dbReference type="EMBL" id="JBHUIX010000009">
    <property type="protein sequence ID" value="MFD2174321.1"/>
    <property type="molecule type" value="Genomic_DNA"/>
</dbReference>
<organism evidence="2 3">
    <name type="scientific">Rhodobacter lacus</name>
    <dbReference type="NCBI Taxonomy" id="1641972"/>
    <lineage>
        <taxon>Bacteria</taxon>
        <taxon>Pseudomonadati</taxon>
        <taxon>Pseudomonadota</taxon>
        <taxon>Alphaproteobacteria</taxon>
        <taxon>Rhodobacterales</taxon>
        <taxon>Rhodobacter group</taxon>
        <taxon>Rhodobacter</taxon>
    </lineage>
</organism>
<dbReference type="Proteomes" id="UP001597413">
    <property type="component" value="Unassembled WGS sequence"/>
</dbReference>
<evidence type="ECO:0000313" key="2">
    <source>
        <dbReference type="EMBL" id="MFD2174321.1"/>
    </source>
</evidence>
<feature type="transmembrane region" description="Helical" evidence="1">
    <location>
        <begin position="453"/>
        <end position="475"/>
    </location>
</feature>
<evidence type="ECO:0000256" key="1">
    <source>
        <dbReference type="SAM" id="Phobius"/>
    </source>
</evidence>
<keyword evidence="3" id="KW-1185">Reference proteome</keyword>
<feature type="transmembrane region" description="Helical" evidence="1">
    <location>
        <begin position="482"/>
        <end position="510"/>
    </location>
</feature>
<sequence length="549" mass="62175">MADFRQIFHWPLSLRDPSDARRKIKELRANLGTEWTERTAKDDGISYEEAVYFHDFVQEFLYTRAEDQDACGHWHFDRTDIADLRVALPGDPVGDIEIEGTDFRVERLELDIFDFGVAIVTLEIVAKPNQSLTLARVLDLIEYVRRAFPGFWKIENAVEQPGYCPQAVMLTRRSGKIPTHILRPQPSSDARKALNANRVPELFPWWAEFARGLRFTSRRNGALEWRHVLDERIPAMSYIRLAPLPGEGDRAVFEQVSEADWHRIAEADSSGNSLKMPYNDRFLRGKLPTAFYDRHAPGETFSSTTRITYAGHHHAFVGNGWFFENHIVHHFEGHYRRMHFIAILEFAAMLTFSRRITDIVRHATDGRDPEAHDRLADRVHATRQDFLNFIHCYHFIHVSNHLQAREMNERLRASMGLDALRADVETELQNASDFVGMIEQRQIAQSQSDLTEFATLFLPATLGAGFGGMNFLAGVDTTDATLAAAISGTAIAQLFCWGCLAYLLAALVLVWLPHPGDQPPAARARILDKLLSAAALLGLASGATWLLFG</sequence>
<evidence type="ECO:0000313" key="3">
    <source>
        <dbReference type="Proteomes" id="UP001597413"/>
    </source>
</evidence>
<evidence type="ECO:0008006" key="4">
    <source>
        <dbReference type="Google" id="ProtNLM"/>
    </source>
</evidence>
<keyword evidence="1" id="KW-1133">Transmembrane helix</keyword>
<feature type="transmembrane region" description="Helical" evidence="1">
    <location>
        <begin position="530"/>
        <end position="548"/>
    </location>
</feature>
<proteinExistence type="predicted"/>
<protein>
    <recommendedName>
        <fullName evidence="4">CorA-like Mg2+ transporter protein</fullName>
    </recommendedName>
</protein>
<accession>A0ABW5A8X4</accession>
<keyword evidence="1" id="KW-0812">Transmembrane</keyword>